<dbReference type="EMBL" id="RIBY02000768">
    <property type="protein sequence ID" value="KAH9837507.1"/>
    <property type="molecule type" value="Genomic_DNA"/>
</dbReference>
<accession>A0A9W7W4N1</accession>
<keyword evidence="3" id="KW-1185">Reference proteome</keyword>
<feature type="region of interest" description="Disordered" evidence="1">
    <location>
        <begin position="143"/>
        <end position="190"/>
    </location>
</feature>
<dbReference type="OrthoDB" id="3931163at2759"/>
<gene>
    <name evidence="2" type="ORF">Tdes44962_MAKER08318</name>
</gene>
<proteinExistence type="predicted"/>
<comment type="caution">
    <text evidence="2">The sequence shown here is derived from an EMBL/GenBank/DDBJ whole genome shotgun (WGS) entry which is preliminary data.</text>
</comment>
<feature type="compositionally biased region" description="Low complexity" evidence="1">
    <location>
        <begin position="171"/>
        <end position="190"/>
    </location>
</feature>
<sequence>MAAPLSSAPRASFIHHSYQLQALRRHASTSPLHSGLFKAPATVIAPWRCVASAQEWQTSAYHYNKQTLKTLPTAQATTNKLIQDYATMSTDNLGNSPESAARRAAVAAHRRTAERIYISGANVKDFGDRVVVNAFLYDAVKAAKEERQRRRGSKSARQGGDNAGPAGIRPAFRSAGAGAGANRGPVGRRR</sequence>
<name>A0A9W7W4N1_9PEZI</name>
<dbReference type="AlphaFoldDB" id="A0A9W7W4N1"/>
<evidence type="ECO:0000313" key="3">
    <source>
        <dbReference type="Proteomes" id="UP001138500"/>
    </source>
</evidence>
<reference evidence="2 3" key="1">
    <citation type="journal article" date="2018" name="IMA Fungus">
        <title>IMA Genome-F 10: Nine draft genome sequences of Claviceps purpurea s.lat., including C. arundinis, C. humidiphila, and C. cf. spartinae, pseudomolecules for the pitch canker pathogen Fusarium circinatum, draft genome of Davidsoniella eucalypti, Grosmannia galeiformis, Quambalaria eucalypti, and Teratosphaeria destructans.</title>
        <authorList>
            <person name="Wingfield B.D."/>
            <person name="Liu M."/>
            <person name="Nguyen H.D."/>
            <person name="Lane F.A."/>
            <person name="Morgan S.W."/>
            <person name="De Vos L."/>
            <person name="Wilken P.M."/>
            <person name="Duong T.A."/>
            <person name="Aylward J."/>
            <person name="Coetzee M.P."/>
            <person name="Dadej K."/>
            <person name="De Beer Z.W."/>
            <person name="Findlay W."/>
            <person name="Havenga M."/>
            <person name="Kolarik M."/>
            <person name="Menzies J.G."/>
            <person name="Naidoo K."/>
            <person name="Pochopski O."/>
            <person name="Shoukouhi P."/>
            <person name="Santana Q.C."/>
            <person name="Seifert K.A."/>
            <person name="Soal N."/>
            <person name="Steenkamp E.T."/>
            <person name="Tatham C.T."/>
            <person name="van der Nest M.A."/>
            <person name="Wingfield M.J."/>
        </authorList>
    </citation>
    <scope>NUCLEOTIDE SEQUENCE [LARGE SCALE GENOMIC DNA]</scope>
    <source>
        <strain evidence="2">CMW44962</strain>
    </source>
</reference>
<evidence type="ECO:0000313" key="2">
    <source>
        <dbReference type="EMBL" id="KAH9837507.1"/>
    </source>
</evidence>
<dbReference type="Proteomes" id="UP001138500">
    <property type="component" value="Unassembled WGS sequence"/>
</dbReference>
<organism evidence="2 3">
    <name type="scientific">Teratosphaeria destructans</name>
    <dbReference type="NCBI Taxonomy" id="418781"/>
    <lineage>
        <taxon>Eukaryota</taxon>
        <taxon>Fungi</taxon>
        <taxon>Dikarya</taxon>
        <taxon>Ascomycota</taxon>
        <taxon>Pezizomycotina</taxon>
        <taxon>Dothideomycetes</taxon>
        <taxon>Dothideomycetidae</taxon>
        <taxon>Mycosphaerellales</taxon>
        <taxon>Teratosphaeriaceae</taxon>
        <taxon>Teratosphaeria</taxon>
    </lineage>
</organism>
<protein>
    <submittedName>
        <fullName evidence="2">Uncharacterized protein</fullName>
    </submittedName>
</protein>
<reference evidence="2 3" key="2">
    <citation type="journal article" date="2021" name="Curr. Genet.">
        <title>Genetic response to nitrogen starvation in the aggressive Eucalyptus foliar pathogen Teratosphaeria destructans.</title>
        <authorList>
            <person name="Havenga M."/>
            <person name="Wingfield B.D."/>
            <person name="Wingfield M.J."/>
            <person name="Dreyer L.L."/>
            <person name="Roets F."/>
            <person name="Aylward J."/>
        </authorList>
    </citation>
    <scope>NUCLEOTIDE SEQUENCE [LARGE SCALE GENOMIC DNA]</scope>
    <source>
        <strain evidence="2">CMW44962</strain>
    </source>
</reference>
<evidence type="ECO:0000256" key="1">
    <source>
        <dbReference type="SAM" id="MobiDB-lite"/>
    </source>
</evidence>